<dbReference type="EMBL" id="KN549946">
    <property type="protein sequence ID" value="KHJ95501.1"/>
    <property type="molecule type" value="Genomic_DNA"/>
</dbReference>
<reference evidence="1 2" key="1">
    <citation type="submission" date="2014-03" db="EMBL/GenBank/DDBJ databases">
        <title>Draft genome of the hookworm Oesophagostomum dentatum.</title>
        <authorList>
            <person name="Mitreva M."/>
        </authorList>
    </citation>
    <scope>NUCLEOTIDE SEQUENCE [LARGE SCALE GENOMIC DNA]</scope>
    <source>
        <strain evidence="1 2">OD-Hann</strain>
    </source>
</reference>
<gene>
    <name evidence="1" type="ORF">OESDEN_04553</name>
</gene>
<name>A0A0B1THB5_OESDE</name>
<accession>A0A0B1THB5</accession>
<protein>
    <submittedName>
        <fullName evidence="1">Uncharacterized protein</fullName>
    </submittedName>
</protein>
<proteinExistence type="predicted"/>
<evidence type="ECO:0000313" key="2">
    <source>
        <dbReference type="Proteomes" id="UP000053660"/>
    </source>
</evidence>
<keyword evidence="2" id="KW-1185">Reference proteome</keyword>
<dbReference type="Proteomes" id="UP000053660">
    <property type="component" value="Unassembled WGS sequence"/>
</dbReference>
<sequence>MRLGAERNSQKRDEGRGISLFDEIPSNRSCHDAYVAENFCTCLIDRSNLTMPKEKDPLKKKELAVTV</sequence>
<evidence type="ECO:0000313" key="1">
    <source>
        <dbReference type="EMBL" id="KHJ95501.1"/>
    </source>
</evidence>
<organism evidence="1 2">
    <name type="scientific">Oesophagostomum dentatum</name>
    <name type="common">Nodular worm</name>
    <dbReference type="NCBI Taxonomy" id="61180"/>
    <lineage>
        <taxon>Eukaryota</taxon>
        <taxon>Metazoa</taxon>
        <taxon>Ecdysozoa</taxon>
        <taxon>Nematoda</taxon>
        <taxon>Chromadorea</taxon>
        <taxon>Rhabditida</taxon>
        <taxon>Rhabditina</taxon>
        <taxon>Rhabditomorpha</taxon>
        <taxon>Strongyloidea</taxon>
        <taxon>Strongylidae</taxon>
        <taxon>Oesophagostomum</taxon>
    </lineage>
</organism>
<dbReference type="AlphaFoldDB" id="A0A0B1THB5"/>
<dbReference type="Pfam" id="PF02995">
    <property type="entry name" value="DUF229"/>
    <property type="match status" value="1"/>
</dbReference>
<dbReference type="OrthoDB" id="413313at2759"/>
<dbReference type="InterPro" id="IPR004245">
    <property type="entry name" value="DUF229"/>
</dbReference>